<accession>A0A6B9JC36</accession>
<name>A0A6B9JC36_9CAUD</name>
<evidence type="ECO:0000256" key="1">
    <source>
        <dbReference type="SAM" id="MobiDB-lite"/>
    </source>
</evidence>
<feature type="region of interest" description="Disordered" evidence="1">
    <location>
        <begin position="56"/>
        <end position="90"/>
    </location>
</feature>
<protein>
    <recommendedName>
        <fullName evidence="4">Prohead core protein</fullName>
    </recommendedName>
</protein>
<evidence type="ECO:0000313" key="2">
    <source>
        <dbReference type="EMBL" id="QGZ16162.1"/>
    </source>
</evidence>
<evidence type="ECO:0008006" key="4">
    <source>
        <dbReference type="Google" id="ProtNLM"/>
    </source>
</evidence>
<gene>
    <name evidence="2" type="ORF">Kuja_1700</name>
</gene>
<reference evidence="2 3" key="1">
    <citation type="submission" date="2019-11" db="EMBL/GenBank/DDBJ databases">
        <title>Characterization of a novel member of the family Ackermannviridae.</title>
        <authorList>
            <person name="Maina A.N."/>
            <person name="Mwaura F.B."/>
            <person name="Jumba M."/>
        </authorList>
    </citation>
    <scope>NUCLEOTIDE SEQUENCE [LARGE SCALE GENOMIC DNA]</scope>
</reference>
<keyword evidence="3" id="KW-1185">Reference proteome</keyword>
<evidence type="ECO:0000313" key="3">
    <source>
        <dbReference type="Proteomes" id="UP000433471"/>
    </source>
</evidence>
<dbReference type="EMBL" id="MN718199">
    <property type="protein sequence ID" value="QGZ16162.1"/>
    <property type="molecule type" value="Genomic_DNA"/>
</dbReference>
<organism evidence="2 3">
    <name type="scientific">Vibrio phage vB_VchM_Kuja</name>
    <dbReference type="NCBI Taxonomy" id="2686437"/>
    <lineage>
        <taxon>Viruses</taxon>
        <taxon>Duplodnaviria</taxon>
        <taxon>Heunggongvirae</taxon>
        <taxon>Uroviricota</taxon>
        <taxon>Caudoviricetes</taxon>
        <taxon>Pantevenvirales</taxon>
        <taxon>Ackermannviridae</taxon>
        <taxon>Kujavirus</taxon>
        <taxon>Kujavirus kuja</taxon>
    </lineage>
</organism>
<sequence>MAETVIGDFGDLEICEKLITKVNNRGEIKRRRKCPAGYKLVGNTCQRIQSGEKLARTKGLRRSQVKRKAKKLSTKRKMLRARKIRKQRGL</sequence>
<proteinExistence type="predicted"/>
<dbReference type="Proteomes" id="UP000433471">
    <property type="component" value="Segment"/>
</dbReference>